<evidence type="ECO:0000256" key="5">
    <source>
        <dbReference type="ARBA" id="ARBA00023159"/>
    </source>
</evidence>
<dbReference type="Gene3D" id="3.40.50.2300">
    <property type="match status" value="1"/>
</dbReference>
<dbReference type="Gene3D" id="1.10.10.10">
    <property type="entry name" value="Winged helix-like DNA-binding domain superfamily/Winged helix DNA-binding domain"/>
    <property type="match status" value="1"/>
</dbReference>
<feature type="region of interest" description="Disordered" evidence="8">
    <location>
        <begin position="219"/>
        <end position="238"/>
    </location>
</feature>
<keyword evidence="1" id="KW-0597">Phosphoprotein</keyword>
<keyword evidence="2" id="KW-0902">Two-component regulatory system</keyword>
<evidence type="ECO:0000259" key="9">
    <source>
        <dbReference type="PROSITE" id="PS51755"/>
    </source>
</evidence>
<feature type="DNA-binding region" description="OmpR/PhoB-type" evidence="7">
    <location>
        <begin position="120"/>
        <end position="216"/>
    </location>
</feature>
<dbReference type="Pfam" id="PF21695">
    <property type="entry name" value="GlnR_1st"/>
    <property type="match status" value="1"/>
</dbReference>
<dbReference type="GO" id="GO:0005829">
    <property type="term" value="C:cytosol"/>
    <property type="evidence" value="ECO:0007669"/>
    <property type="project" value="TreeGrafter"/>
</dbReference>
<keyword evidence="11" id="KW-1185">Reference proteome</keyword>
<evidence type="ECO:0000256" key="4">
    <source>
        <dbReference type="ARBA" id="ARBA00023125"/>
    </source>
</evidence>
<gene>
    <name evidence="10" type="ORF">FHX76_002975</name>
</gene>
<evidence type="ECO:0000256" key="6">
    <source>
        <dbReference type="ARBA" id="ARBA00023163"/>
    </source>
</evidence>
<keyword evidence="3" id="KW-0805">Transcription regulation</keyword>
<keyword evidence="4 7" id="KW-0238">DNA-binding</keyword>
<proteinExistence type="predicted"/>
<dbReference type="GO" id="GO:0000976">
    <property type="term" value="F:transcription cis-regulatory region binding"/>
    <property type="evidence" value="ECO:0007669"/>
    <property type="project" value="TreeGrafter"/>
</dbReference>
<protein>
    <submittedName>
        <fullName evidence="10">DNA-binding response OmpR family regulator</fullName>
    </submittedName>
</protein>
<dbReference type="InterPro" id="IPR036388">
    <property type="entry name" value="WH-like_DNA-bd_sf"/>
</dbReference>
<dbReference type="Pfam" id="PF00486">
    <property type="entry name" value="Trans_reg_C"/>
    <property type="match status" value="1"/>
</dbReference>
<name>A0A7X5TU99_9MICO</name>
<dbReference type="SUPFAM" id="SSF46894">
    <property type="entry name" value="C-terminal effector domain of the bipartite response regulators"/>
    <property type="match status" value="1"/>
</dbReference>
<dbReference type="PANTHER" id="PTHR48111:SF16">
    <property type="entry name" value="TRANSCRIPTIONAL REGULATORY PROTEIN GLNR"/>
    <property type="match status" value="1"/>
</dbReference>
<dbReference type="InterPro" id="IPR039420">
    <property type="entry name" value="WalR-like"/>
</dbReference>
<dbReference type="InterPro" id="IPR001867">
    <property type="entry name" value="OmpR/PhoB-type_DNA-bd"/>
</dbReference>
<organism evidence="10 11">
    <name type="scientific">Lysinibacter cavernae</name>
    <dbReference type="NCBI Taxonomy" id="1640652"/>
    <lineage>
        <taxon>Bacteria</taxon>
        <taxon>Bacillati</taxon>
        <taxon>Actinomycetota</taxon>
        <taxon>Actinomycetes</taxon>
        <taxon>Micrococcales</taxon>
        <taxon>Microbacteriaceae</taxon>
        <taxon>Lysinibacter</taxon>
    </lineage>
</organism>
<evidence type="ECO:0000256" key="2">
    <source>
        <dbReference type="ARBA" id="ARBA00023012"/>
    </source>
</evidence>
<evidence type="ECO:0000256" key="3">
    <source>
        <dbReference type="ARBA" id="ARBA00023015"/>
    </source>
</evidence>
<evidence type="ECO:0000256" key="1">
    <source>
        <dbReference type="ARBA" id="ARBA00022553"/>
    </source>
</evidence>
<dbReference type="GO" id="GO:0032993">
    <property type="term" value="C:protein-DNA complex"/>
    <property type="evidence" value="ECO:0007669"/>
    <property type="project" value="TreeGrafter"/>
</dbReference>
<dbReference type="InterPro" id="IPR049170">
    <property type="entry name" value="GlnR_N"/>
</dbReference>
<evidence type="ECO:0000313" key="10">
    <source>
        <dbReference type="EMBL" id="NIH55060.1"/>
    </source>
</evidence>
<dbReference type="FunFam" id="1.10.10.10:FF:000216">
    <property type="entry name" value="DNA-binding response regulator"/>
    <property type="match status" value="1"/>
</dbReference>
<reference evidence="10 11" key="1">
    <citation type="submission" date="2020-02" db="EMBL/GenBank/DDBJ databases">
        <title>Sequencing the genomes of 1000 actinobacteria strains.</title>
        <authorList>
            <person name="Klenk H.-P."/>
        </authorList>
    </citation>
    <scope>NUCLEOTIDE SEQUENCE [LARGE SCALE GENOMIC DNA]</scope>
    <source>
        <strain evidence="10 11">DSM 27960</strain>
    </source>
</reference>
<dbReference type="PROSITE" id="PS51755">
    <property type="entry name" value="OMPR_PHOB"/>
    <property type="match status" value="1"/>
</dbReference>
<dbReference type="PANTHER" id="PTHR48111">
    <property type="entry name" value="REGULATOR OF RPOS"/>
    <property type="match status" value="1"/>
</dbReference>
<keyword evidence="6" id="KW-0804">Transcription</keyword>
<evidence type="ECO:0000256" key="8">
    <source>
        <dbReference type="SAM" id="MobiDB-lite"/>
    </source>
</evidence>
<dbReference type="GO" id="GO:0006355">
    <property type="term" value="P:regulation of DNA-templated transcription"/>
    <property type="evidence" value="ECO:0007669"/>
    <property type="project" value="InterPro"/>
</dbReference>
<dbReference type="EMBL" id="JAAMOX010000003">
    <property type="protein sequence ID" value="NIH55060.1"/>
    <property type="molecule type" value="Genomic_DNA"/>
</dbReference>
<dbReference type="InterPro" id="IPR016032">
    <property type="entry name" value="Sig_transdc_resp-reg_C-effctor"/>
</dbReference>
<dbReference type="Proteomes" id="UP000541033">
    <property type="component" value="Unassembled WGS sequence"/>
</dbReference>
<sequence>MAQLLVLTNAGEHDALPSLGLLNHQVRHIPLNTSRLLSAPESDLILVDARRDLANAKSLCKTLGASGIATPIILILSEGGFAVVNGDWMVTDVILDSSGPAETDARLRLALEQSVAEAPSNRIHASGVTIDEANYSAKVKGKPLDLTYKEFELLRFFASHPARVFTREQLLSEVWGYDYFGGTRTVDVHVRRLRAKLGDLEQLIGTVRNVGYRFNLAEEDHDESRTDPVNAEPERSGS</sequence>
<dbReference type="RefSeq" id="WP_167151946.1">
    <property type="nucleotide sequence ID" value="NZ_JAAMOX010000003.1"/>
</dbReference>
<evidence type="ECO:0000256" key="7">
    <source>
        <dbReference type="PROSITE-ProRule" id="PRU01091"/>
    </source>
</evidence>
<dbReference type="AlphaFoldDB" id="A0A7X5TU99"/>
<keyword evidence="5" id="KW-0010">Activator</keyword>
<feature type="domain" description="OmpR/PhoB-type" evidence="9">
    <location>
        <begin position="120"/>
        <end position="216"/>
    </location>
</feature>
<evidence type="ECO:0000313" key="11">
    <source>
        <dbReference type="Proteomes" id="UP000541033"/>
    </source>
</evidence>
<dbReference type="GO" id="GO:0000156">
    <property type="term" value="F:phosphorelay response regulator activity"/>
    <property type="evidence" value="ECO:0007669"/>
    <property type="project" value="TreeGrafter"/>
</dbReference>
<dbReference type="CDD" id="cd00383">
    <property type="entry name" value="trans_reg_C"/>
    <property type="match status" value="1"/>
</dbReference>
<comment type="caution">
    <text evidence="10">The sequence shown here is derived from an EMBL/GenBank/DDBJ whole genome shotgun (WGS) entry which is preliminary data.</text>
</comment>
<accession>A0A7X5TU99</accession>
<dbReference type="SMART" id="SM00862">
    <property type="entry name" value="Trans_reg_C"/>
    <property type="match status" value="1"/>
</dbReference>